<dbReference type="EMBL" id="BAAAQM010000044">
    <property type="protein sequence ID" value="GAA1990662.1"/>
    <property type="molecule type" value="Genomic_DNA"/>
</dbReference>
<comment type="caution">
    <text evidence="1">The sequence shown here is derived from an EMBL/GenBank/DDBJ whole genome shotgun (WGS) entry which is preliminary data.</text>
</comment>
<sequence length="107" mass="12085">MFGLASWRRRHEAKAEAARARLISDLRGRAAVREAESLVGSAWIDGLDRAEQADPTVRHLLERERDAFVRATRRRTAEAERDQHRLAAVVEERARSAWSAWSAPPSG</sequence>
<protein>
    <submittedName>
        <fullName evidence="1">Uncharacterized protein</fullName>
    </submittedName>
</protein>
<organism evidence="1 2">
    <name type="scientific">Catenulispora subtropica</name>
    <dbReference type="NCBI Taxonomy" id="450798"/>
    <lineage>
        <taxon>Bacteria</taxon>
        <taxon>Bacillati</taxon>
        <taxon>Actinomycetota</taxon>
        <taxon>Actinomycetes</taxon>
        <taxon>Catenulisporales</taxon>
        <taxon>Catenulisporaceae</taxon>
        <taxon>Catenulispora</taxon>
    </lineage>
</organism>
<evidence type="ECO:0000313" key="2">
    <source>
        <dbReference type="Proteomes" id="UP001499854"/>
    </source>
</evidence>
<keyword evidence="2" id="KW-1185">Reference proteome</keyword>
<name>A0ABP5E4A7_9ACTN</name>
<reference evidence="2" key="1">
    <citation type="journal article" date="2019" name="Int. J. Syst. Evol. Microbiol.">
        <title>The Global Catalogue of Microorganisms (GCM) 10K type strain sequencing project: providing services to taxonomists for standard genome sequencing and annotation.</title>
        <authorList>
            <consortium name="The Broad Institute Genomics Platform"/>
            <consortium name="The Broad Institute Genome Sequencing Center for Infectious Disease"/>
            <person name="Wu L."/>
            <person name="Ma J."/>
        </authorList>
    </citation>
    <scope>NUCLEOTIDE SEQUENCE [LARGE SCALE GENOMIC DNA]</scope>
    <source>
        <strain evidence="2">JCM 16013</strain>
    </source>
</reference>
<dbReference type="Proteomes" id="UP001499854">
    <property type="component" value="Unassembled WGS sequence"/>
</dbReference>
<accession>A0ABP5E4A7</accession>
<evidence type="ECO:0000313" key="1">
    <source>
        <dbReference type="EMBL" id="GAA1990662.1"/>
    </source>
</evidence>
<gene>
    <name evidence="1" type="ORF">GCM10009838_62380</name>
</gene>
<proteinExistence type="predicted"/>